<gene>
    <name evidence="1" type="ORF">PPL_12148</name>
</gene>
<dbReference type="STRING" id="670386.D3BLU4"/>
<protein>
    <submittedName>
        <fullName evidence="1">Uncharacterized protein</fullName>
    </submittedName>
</protein>
<dbReference type="PANTHER" id="PTHR43558">
    <property type="entry name" value="REDUCTASE, PUTATIVE (AFU_ORTHOLOGUE AFUA_3G10540)-RELATED"/>
    <property type="match status" value="1"/>
</dbReference>
<dbReference type="InterPro" id="IPR053354">
    <property type="entry name" value="MGDG_epimerase"/>
</dbReference>
<accession>D3BLU4</accession>
<dbReference type="Pfam" id="PF00106">
    <property type="entry name" value="adh_short"/>
    <property type="match status" value="1"/>
</dbReference>
<dbReference type="EMBL" id="ADBJ01000042">
    <property type="protein sequence ID" value="EFA77545.1"/>
    <property type="molecule type" value="Genomic_DNA"/>
</dbReference>
<name>D3BLU4_HETP5</name>
<reference evidence="1 2" key="1">
    <citation type="journal article" date="2011" name="Genome Res.">
        <title>Phylogeny-wide analysis of social amoeba genomes highlights ancient origins for complex intercellular communication.</title>
        <authorList>
            <person name="Heidel A.J."/>
            <person name="Lawal H.M."/>
            <person name="Felder M."/>
            <person name="Schilde C."/>
            <person name="Helps N.R."/>
            <person name="Tunggal B."/>
            <person name="Rivero F."/>
            <person name="John U."/>
            <person name="Schleicher M."/>
            <person name="Eichinger L."/>
            <person name="Platzer M."/>
            <person name="Noegel A.A."/>
            <person name="Schaap P."/>
            <person name="Gloeckner G."/>
        </authorList>
    </citation>
    <scope>NUCLEOTIDE SEQUENCE [LARGE SCALE GENOMIC DNA]</scope>
    <source>
        <strain evidence="2">ATCC 26659 / Pp 5 / PN500</strain>
    </source>
</reference>
<dbReference type="RefSeq" id="XP_020429673.1">
    <property type="nucleotide sequence ID" value="XM_020582892.1"/>
</dbReference>
<dbReference type="InterPro" id="IPR002347">
    <property type="entry name" value="SDR_fam"/>
</dbReference>
<organism evidence="1 2">
    <name type="scientific">Heterostelium pallidum (strain ATCC 26659 / Pp 5 / PN500)</name>
    <name type="common">Cellular slime mold</name>
    <name type="synonym">Polysphondylium pallidum</name>
    <dbReference type="NCBI Taxonomy" id="670386"/>
    <lineage>
        <taxon>Eukaryota</taxon>
        <taxon>Amoebozoa</taxon>
        <taxon>Evosea</taxon>
        <taxon>Eumycetozoa</taxon>
        <taxon>Dictyostelia</taxon>
        <taxon>Acytosteliales</taxon>
        <taxon>Acytosteliaceae</taxon>
        <taxon>Heterostelium</taxon>
    </lineage>
</organism>
<dbReference type="SUPFAM" id="SSF51735">
    <property type="entry name" value="NAD(P)-binding Rossmann-fold domains"/>
    <property type="match status" value="1"/>
</dbReference>
<dbReference type="Proteomes" id="UP000001396">
    <property type="component" value="Unassembled WGS sequence"/>
</dbReference>
<comment type="caution">
    <text evidence="1">The sequence shown here is derived from an EMBL/GenBank/DDBJ whole genome shotgun (WGS) entry which is preliminary data.</text>
</comment>
<dbReference type="InterPro" id="IPR036291">
    <property type="entry name" value="NAD(P)-bd_dom_sf"/>
</dbReference>
<dbReference type="PANTHER" id="PTHR43558:SF6">
    <property type="entry name" value="REDUCTASE, PUTATIVE (AFU_ORTHOLOGUE AFUA_3G10540)-RELATED"/>
    <property type="match status" value="1"/>
</dbReference>
<evidence type="ECO:0000313" key="1">
    <source>
        <dbReference type="EMBL" id="EFA77545.1"/>
    </source>
</evidence>
<keyword evidence="2" id="KW-1185">Reference proteome</keyword>
<evidence type="ECO:0000313" key="2">
    <source>
        <dbReference type="Proteomes" id="UP000001396"/>
    </source>
</evidence>
<dbReference type="InParanoid" id="D3BLU4"/>
<dbReference type="Gene3D" id="3.40.50.720">
    <property type="entry name" value="NAD(P)-binding Rossmann-like Domain"/>
    <property type="match status" value="1"/>
</dbReference>
<dbReference type="GeneID" id="31367615"/>
<sequence>MVVEITYLCHKRYAIIIEMDPLPLRFKYLFLEEKDPRGLIDVIKAREYAAFISKLALRQHEEEEKYTEKSSSRESESFNYSNFYEILWNFLRSNTYRYIIFVLSFITLDVFSLLKRLVHRVERLNVYEQPVFNMSLEILIELKQRDAISRKIQLYRLKTNQDEGMQQRFQDYVDNVCPLMDCFPENVHQMPLNKHVRVDSDILSMLTSKPQEIYVSVPHYQQFVDQFEIFSRRVLRNVTWNLGESSRVVVAGGSVVAALTMYAGYTDYLAFSWTRRILGKLLPQIIVRYIMDLLELDGNWFVRVVQDHFSMKWSESDIDLFVMATSLDDAKKHINLLLQEITPCIPVDYMIVHTDRSITIAPEYPYRPIQLITSIQNGPQDLLIPFDLDCVAFVYEPTYKHVFTLDRGIRAFNTSINVIPTHLWPKSGSRAFKYETRGFHPLPFYDPKCMHNTVCCDHRSDLNQYRHRTFYKSHSFPYHSGIEAVEAYCREKKLTYFSRLDTKFEEYFNSKIQFDWSHNYDAVIWKFNCYQCNTPLPEELVSTVHVLCEPCRQVNEDKWNQWDEFKFHDKKYALVTGGRSKIGFETVLRLLRSGIHVITTTRYQLVTQVRYAKELDYEKWADRLFIFMVDFSKQNAVESLVKFVKSKCQRLDILINNAIVVNRTSSKLSESLRISEQRMVESIVYANEMMDQEDDECNNKKTDVNLDQMLVGEMLDNMSIDEDEPFTFESVIDIQKINTVVPIQLITQLSSIMGGTSSNNQYSCIVNLSSNGGSNKKSTSKLEASDPGNIEFFSNLSVARKQLNSITCSLASGYLARRIYICAVDPGWVAKKIPYSNILSIGPLKMRDGASRILDPIYKRLQNISQYESGVLFKNYIPVKWNKK</sequence>
<dbReference type="AlphaFoldDB" id="D3BLU4"/>
<proteinExistence type="predicted"/>